<dbReference type="Pfam" id="PF09084">
    <property type="entry name" value="NMT1"/>
    <property type="match status" value="1"/>
</dbReference>
<dbReference type="EMBL" id="LS483254">
    <property type="protein sequence ID" value="SQD93299.1"/>
    <property type="molecule type" value="Genomic_DNA"/>
</dbReference>
<organism evidence="2 3">
    <name type="scientific">Candidatus Bipolaricaulis anaerobius</name>
    <dbReference type="NCBI Taxonomy" id="2026885"/>
    <lineage>
        <taxon>Bacteria</taxon>
        <taxon>Candidatus Bipolaricaulota</taxon>
        <taxon>Candidatus Bipolaricaulia</taxon>
        <taxon>Candidatus Bipolaricaulales</taxon>
        <taxon>Candidatus Bipolaricaulaceae</taxon>
        <taxon>Candidatus Bipolaricaulis</taxon>
    </lineage>
</organism>
<reference evidence="3" key="1">
    <citation type="submission" date="2018-05" db="EMBL/GenBank/DDBJ databases">
        <authorList>
            <person name="Hao L."/>
        </authorList>
    </citation>
    <scope>NUCLEOTIDE SEQUENCE [LARGE SCALE GENOMIC DNA]</scope>
</reference>
<accession>A0A2X3L2D0</accession>
<dbReference type="KEGG" id="bana:BARAN1_1277"/>
<dbReference type="Proteomes" id="UP000249818">
    <property type="component" value="Chromosome BARAN1"/>
</dbReference>
<proteinExistence type="predicted"/>
<keyword evidence="3" id="KW-1185">Reference proteome</keyword>
<dbReference type="GO" id="GO:0009228">
    <property type="term" value="P:thiamine biosynthetic process"/>
    <property type="evidence" value="ECO:0007669"/>
    <property type="project" value="InterPro"/>
</dbReference>
<feature type="domain" description="SsuA/THI5-like" evidence="1">
    <location>
        <begin position="28"/>
        <end position="241"/>
    </location>
</feature>
<evidence type="ECO:0000259" key="1">
    <source>
        <dbReference type="Pfam" id="PF09084"/>
    </source>
</evidence>
<dbReference type="RefSeq" id="WP_122031682.1">
    <property type="nucleotide sequence ID" value="NZ_LS483254.1"/>
</dbReference>
<dbReference type="Gene3D" id="3.40.190.10">
    <property type="entry name" value="Periplasmic binding protein-like II"/>
    <property type="match status" value="2"/>
</dbReference>
<dbReference type="InterPro" id="IPR027939">
    <property type="entry name" value="NMT1/THI5"/>
</dbReference>
<dbReference type="PANTHER" id="PTHR31528:SF3">
    <property type="entry name" value="THIAMINE BIOSYNTHESIS PROTEIN HI_0357-RELATED"/>
    <property type="match status" value="1"/>
</dbReference>
<protein>
    <submittedName>
        <fullName evidence="2">Sulfonate/nitrate/taurine transport system substrate-binding protein</fullName>
    </submittedName>
</protein>
<evidence type="ECO:0000313" key="3">
    <source>
        <dbReference type="Proteomes" id="UP000249818"/>
    </source>
</evidence>
<dbReference type="OrthoDB" id="5348911at2"/>
<dbReference type="SUPFAM" id="SSF53850">
    <property type="entry name" value="Periplasmic binding protein-like II"/>
    <property type="match status" value="1"/>
</dbReference>
<name>A0A2X3L2D0_9BACT</name>
<gene>
    <name evidence="2" type="ORF">BARAN1_1277</name>
</gene>
<evidence type="ECO:0000313" key="2">
    <source>
        <dbReference type="EMBL" id="SQD93299.1"/>
    </source>
</evidence>
<dbReference type="InterPro" id="IPR015168">
    <property type="entry name" value="SsuA/THI5"/>
</dbReference>
<dbReference type="PANTHER" id="PTHR31528">
    <property type="entry name" value="4-AMINO-5-HYDROXYMETHYL-2-METHYLPYRIMIDINE PHOSPHATE SYNTHASE THI11-RELATED"/>
    <property type="match status" value="1"/>
</dbReference>
<sequence>MKRWWLLLLPFVLGHGAPLRVMLDFYPNPNHVPLYVAQGLGLFASAGIEVELSAPADPSDPAKLAAARAVDLALTPQMNYLIARGAGLPLVAVGALIEGSLGGLLALAGSGIVGLDELRGKRIGYALEPLEPVLWQTMLRTAGLAPNEYELVYVGMNTLFALLARRVDAIGAFRNYEALAVEDFGYRPVFFPQEEYGIPATYELVVVAHPALLRERPEEVRGFLHALARAIEFTRDRPDAALALFEAAVPELAGEDLTRRSFEATLPFYAAGARHDDATRWEAMQAFLVAHGLMPRAYPSEELFTTDLLP</sequence>
<dbReference type="AlphaFoldDB" id="A0A2X3L2D0"/>